<accession>A0A370X4V0</accession>
<organism evidence="2 3">
    <name type="scientific">Dyella psychrodurans</name>
    <dbReference type="NCBI Taxonomy" id="1927960"/>
    <lineage>
        <taxon>Bacteria</taxon>
        <taxon>Pseudomonadati</taxon>
        <taxon>Pseudomonadota</taxon>
        <taxon>Gammaproteobacteria</taxon>
        <taxon>Lysobacterales</taxon>
        <taxon>Rhodanobacteraceae</taxon>
        <taxon>Dyella</taxon>
    </lineage>
</organism>
<name>A0A370X4V0_9GAMM</name>
<protein>
    <recommendedName>
        <fullName evidence="4">DUF2846 domain-containing protein</fullName>
    </recommendedName>
</protein>
<proteinExistence type="predicted"/>
<keyword evidence="1" id="KW-0732">Signal</keyword>
<comment type="caution">
    <text evidence="2">The sequence shown here is derived from an EMBL/GenBank/DDBJ whole genome shotgun (WGS) entry which is preliminary data.</text>
</comment>
<evidence type="ECO:0000313" key="2">
    <source>
        <dbReference type="EMBL" id="RDS83362.1"/>
    </source>
</evidence>
<gene>
    <name evidence="2" type="ORF">DWU99_12535</name>
</gene>
<feature type="signal peptide" evidence="1">
    <location>
        <begin position="1"/>
        <end position="21"/>
    </location>
</feature>
<dbReference type="AlphaFoldDB" id="A0A370X4V0"/>
<evidence type="ECO:0000256" key="1">
    <source>
        <dbReference type="SAM" id="SignalP"/>
    </source>
</evidence>
<sequence length="182" mass="20056">MSLRRLWLLPLVMLLASCTTDPIMKDTAALPPGTGIMVANVLVTSVGGVPYPPLSIKVDKLHGLSTSTTLNLPRQNNLIVIELPAGEYSWTTLELGSHGGGATMSYQMPFTIEPGKINYVGDLLLTLNSFHKPGGTPTCRFRIADQSNYWFPVVAKYYPELSHAYPTVVHLTEDQRPMNQMR</sequence>
<keyword evidence="3" id="KW-1185">Reference proteome</keyword>
<reference evidence="2 3" key="1">
    <citation type="submission" date="2018-07" db="EMBL/GenBank/DDBJ databases">
        <title>Dyella monticola sp. nov. and Dyella psychrodurans sp. nov. isolated from monsoon evergreen broad-leaved forest soil of Dinghu Mountain, China.</title>
        <authorList>
            <person name="Gao Z."/>
            <person name="Qiu L."/>
        </authorList>
    </citation>
    <scope>NUCLEOTIDE SEQUENCE [LARGE SCALE GENOMIC DNA]</scope>
    <source>
        <strain evidence="2 3">4MSK11</strain>
    </source>
</reference>
<dbReference type="Proteomes" id="UP000255334">
    <property type="component" value="Unassembled WGS sequence"/>
</dbReference>
<feature type="chain" id="PRO_5016926431" description="DUF2846 domain-containing protein" evidence="1">
    <location>
        <begin position="22"/>
        <end position="182"/>
    </location>
</feature>
<evidence type="ECO:0000313" key="3">
    <source>
        <dbReference type="Proteomes" id="UP000255334"/>
    </source>
</evidence>
<evidence type="ECO:0008006" key="4">
    <source>
        <dbReference type="Google" id="ProtNLM"/>
    </source>
</evidence>
<dbReference type="PROSITE" id="PS51257">
    <property type="entry name" value="PROKAR_LIPOPROTEIN"/>
    <property type="match status" value="1"/>
</dbReference>
<dbReference type="EMBL" id="QRBF01000004">
    <property type="protein sequence ID" value="RDS83362.1"/>
    <property type="molecule type" value="Genomic_DNA"/>
</dbReference>